<feature type="signal peptide" evidence="19">
    <location>
        <begin position="1"/>
        <end position="27"/>
    </location>
</feature>
<dbReference type="GO" id="GO:0034045">
    <property type="term" value="C:phagophore assembly site membrane"/>
    <property type="evidence" value="ECO:0007669"/>
    <property type="project" value="UniProtKB-SubCell"/>
</dbReference>
<dbReference type="Pfam" id="PF09451">
    <property type="entry name" value="ATG27"/>
    <property type="match status" value="1"/>
</dbReference>
<dbReference type="EMBL" id="JAAAUY010000745">
    <property type="protein sequence ID" value="KAF9326709.1"/>
    <property type="molecule type" value="Genomic_DNA"/>
</dbReference>
<reference evidence="21" key="1">
    <citation type="journal article" date="2020" name="Fungal Divers.">
        <title>Resolving the Mortierellaceae phylogeny through synthesis of multi-gene phylogenetics and phylogenomics.</title>
        <authorList>
            <person name="Vandepol N."/>
            <person name="Liber J."/>
            <person name="Desiro A."/>
            <person name="Na H."/>
            <person name="Kennedy M."/>
            <person name="Barry K."/>
            <person name="Grigoriev I.V."/>
            <person name="Miller A.N."/>
            <person name="O'Donnell K."/>
            <person name="Stajich J.E."/>
            <person name="Bonito G."/>
        </authorList>
    </citation>
    <scope>NUCLEOTIDE SEQUENCE</scope>
    <source>
        <strain evidence="21">NVP1</strain>
    </source>
</reference>
<evidence type="ECO:0000256" key="7">
    <source>
        <dbReference type="ARBA" id="ARBA00022448"/>
    </source>
</evidence>
<keyword evidence="13" id="KW-0333">Golgi apparatus</keyword>
<dbReference type="PANTHER" id="PTHR15071:SF13">
    <property type="entry name" value="AUTOPHAGY-RELATED PROTEIN 27"/>
    <property type="match status" value="1"/>
</dbReference>
<keyword evidence="9 19" id="KW-0732">Signal</keyword>
<evidence type="ECO:0000256" key="19">
    <source>
        <dbReference type="SAM" id="SignalP"/>
    </source>
</evidence>
<evidence type="ECO:0000256" key="8">
    <source>
        <dbReference type="ARBA" id="ARBA00022692"/>
    </source>
</evidence>
<dbReference type="PROSITE" id="PS51914">
    <property type="entry name" value="MRH"/>
    <property type="match status" value="1"/>
</dbReference>
<evidence type="ECO:0000256" key="10">
    <source>
        <dbReference type="ARBA" id="ARBA00022927"/>
    </source>
</evidence>
<dbReference type="Gene3D" id="2.70.130.10">
    <property type="entry name" value="Mannose-6-phosphate receptor binding domain"/>
    <property type="match status" value="1"/>
</dbReference>
<keyword evidence="8 18" id="KW-0812">Transmembrane</keyword>
<evidence type="ECO:0000256" key="9">
    <source>
        <dbReference type="ARBA" id="ARBA00022729"/>
    </source>
</evidence>
<keyword evidence="14" id="KW-0496">Mitochondrion</keyword>
<keyword evidence="16" id="KW-1015">Disulfide bond</keyword>
<evidence type="ECO:0000256" key="15">
    <source>
        <dbReference type="ARBA" id="ARBA00023136"/>
    </source>
</evidence>
<comment type="similarity">
    <text evidence="5">Belongs to the ATG27 family.</text>
</comment>
<evidence type="ECO:0000256" key="11">
    <source>
        <dbReference type="ARBA" id="ARBA00022989"/>
    </source>
</evidence>
<dbReference type="GO" id="GO:0015031">
    <property type="term" value="P:protein transport"/>
    <property type="evidence" value="ECO:0007669"/>
    <property type="project" value="UniProtKB-KW"/>
</dbReference>
<feature type="transmembrane region" description="Helical" evidence="18">
    <location>
        <begin position="220"/>
        <end position="241"/>
    </location>
</feature>
<sequence>MTRSYLQKSRLLVTIIALATIATTVAGAYDCAEIKVEGNTYNIAALKPITYTVIGKPKLVTPSTIREDYHLNPCQPIDIPEGQEKENCEKGTWVCKDTKLMTEDKETKETPLFLHQIAGSAPADDTTKTPARDVNPLAIKADKLEDVKDLPWNLTLHGGVIDNRNQSAVITFICDRSATDVKVAPTLTSYVDGVASFTWKTEHACPIHTELPTAPGMSGFSIFLTVLVVFAVIYVVLGAVYNHQVYGAKGLDLLPNLDFWRDFPGLVVDVVRHVWDSVTGRATSSRGYVSV</sequence>
<keyword evidence="11 18" id="KW-1133">Transmembrane helix</keyword>
<feature type="domain" description="MRH" evidence="20">
    <location>
        <begin position="29"/>
        <end position="207"/>
    </location>
</feature>
<comment type="caution">
    <text evidence="21">The sequence shown here is derived from an EMBL/GenBank/DDBJ whole genome shotgun (WGS) entry which is preliminary data.</text>
</comment>
<keyword evidence="7" id="KW-0813">Transport</keyword>
<proteinExistence type="inferred from homology"/>
<evidence type="ECO:0000256" key="3">
    <source>
        <dbReference type="ARBA" id="ARBA00004472"/>
    </source>
</evidence>
<accession>A0A9P5SDT8</accession>
<keyword evidence="10" id="KW-0653">Protein transport</keyword>
<dbReference type="SUPFAM" id="SSF50911">
    <property type="entry name" value="Mannose 6-phosphate receptor domain"/>
    <property type="match status" value="1"/>
</dbReference>
<dbReference type="InterPro" id="IPR018939">
    <property type="entry name" value="Autophagy-rel_prot_27"/>
</dbReference>
<evidence type="ECO:0000256" key="4">
    <source>
        <dbReference type="ARBA" id="ARBA00004614"/>
    </source>
</evidence>
<keyword evidence="17" id="KW-0968">Cytoplasmic vesicle</keyword>
<evidence type="ECO:0000256" key="5">
    <source>
        <dbReference type="ARBA" id="ARBA00005363"/>
    </source>
</evidence>
<evidence type="ECO:0000256" key="1">
    <source>
        <dbReference type="ARBA" id="ARBA00004304"/>
    </source>
</evidence>
<organism evidence="21 22">
    <name type="scientific">Podila minutissima</name>
    <dbReference type="NCBI Taxonomy" id="64525"/>
    <lineage>
        <taxon>Eukaryota</taxon>
        <taxon>Fungi</taxon>
        <taxon>Fungi incertae sedis</taxon>
        <taxon>Mucoromycota</taxon>
        <taxon>Mortierellomycotina</taxon>
        <taxon>Mortierellomycetes</taxon>
        <taxon>Mortierellales</taxon>
        <taxon>Mortierellaceae</taxon>
        <taxon>Podila</taxon>
    </lineage>
</organism>
<evidence type="ECO:0000256" key="12">
    <source>
        <dbReference type="ARBA" id="ARBA00023006"/>
    </source>
</evidence>
<feature type="chain" id="PRO_5040147058" description="Autophagy-related protein 27" evidence="19">
    <location>
        <begin position="28"/>
        <end position="291"/>
    </location>
</feature>
<dbReference type="Proteomes" id="UP000696485">
    <property type="component" value="Unassembled WGS sequence"/>
</dbReference>
<keyword evidence="12" id="KW-0072">Autophagy</keyword>
<dbReference type="GO" id="GO:0000139">
    <property type="term" value="C:Golgi membrane"/>
    <property type="evidence" value="ECO:0007669"/>
    <property type="project" value="UniProtKB-SubCell"/>
</dbReference>
<evidence type="ECO:0000256" key="17">
    <source>
        <dbReference type="ARBA" id="ARBA00023329"/>
    </source>
</evidence>
<evidence type="ECO:0000256" key="13">
    <source>
        <dbReference type="ARBA" id="ARBA00023034"/>
    </source>
</evidence>
<dbReference type="InterPro" id="IPR044865">
    <property type="entry name" value="MRH_dom"/>
</dbReference>
<gene>
    <name evidence="21" type="ORF">BG006_009895</name>
</gene>
<evidence type="ECO:0000256" key="14">
    <source>
        <dbReference type="ARBA" id="ARBA00023128"/>
    </source>
</evidence>
<name>A0A9P5SDT8_9FUNG</name>
<dbReference type="InterPro" id="IPR009011">
    <property type="entry name" value="Man6P_isomerase_rcpt-bd_dom_sf"/>
</dbReference>
<dbReference type="PANTHER" id="PTHR15071">
    <property type="entry name" value="MANNOSE-6-PHOSPHATE RECEPTOR FAMILY MEMBER"/>
    <property type="match status" value="1"/>
</dbReference>
<dbReference type="GO" id="GO:0006914">
    <property type="term" value="P:autophagy"/>
    <property type="evidence" value="ECO:0007669"/>
    <property type="project" value="UniProtKB-KW"/>
</dbReference>
<dbReference type="GO" id="GO:0031966">
    <property type="term" value="C:mitochondrial membrane"/>
    <property type="evidence" value="ECO:0007669"/>
    <property type="project" value="UniProtKB-SubCell"/>
</dbReference>
<evidence type="ECO:0000256" key="18">
    <source>
        <dbReference type="SAM" id="Phobius"/>
    </source>
</evidence>
<dbReference type="GO" id="GO:0030659">
    <property type="term" value="C:cytoplasmic vesicle membrane"/>
    <property type="evidence" value="ECO:0007669"/>
    <property type="project" value="UniProtKB-SubCell"/>
</dbReference>
<protein>
    <recommendedName>
        <fullName evidence="6">Autophagy-related protein 27</fullName>
    </recommendedName>
</protein>
<dbReference type="AlphaFoldDB" id="A0A9P5SDT8"/>
<evidence type="ECO:0000256" key="2">
    <source>
        <dbReference type="ARBA" id="ARBA00004358"/>
    </source>
</evidence>
<comment type="subcellular location">
    <subcellularLocation>
        <location evidence="2">Cytoplasmic vesicle membrane</location>
        <topology evidence="2">Single-pass type I membrane protein</topology>
    </subcellularLocation>
    <subcellularLocation>
        <location evidence="4">Golgi apparatus membrane</location>
        <topology evidence="4">Single-pass type I membrane protein</topology>
    </subcellularLocation>
    <subcellularLocation>
        <location evidence="1">Mitochondrion membrane</location>
        <topology evidence="1">Single-pass membrane protein</topology>
    </subcellularLocation>
    <subcellularLocation>
        <location evidence="3">Preautophagosomal structure membrane</location>
        <topology evidence="3">Single-pass type I membrane protein</topology>
    </subcellularLocation>
</comment>
<evidence type="ECO:0000313" key="22">
    <source>
        <dbReference type="Proteomes" id="UP000696485"/>
    </source>
</evidence>
<evidence type="ECO:0000313" key="21">
    <source>
        <dbReference type="EMBL" id="KAF9326709.1"/>
    </source>
</evidence>
<evidence type="ECO:0000256" key="6">
    <source>
        <dbReference type="ARBA" id="ARBA00013776"/>
    </source>
</evidence>
<evidence type="ECO:0000259" key="20">
    <source>
        <dbReference type="PROSITE" id="PS51914"/>
    </source>
</evidence>
<evidence type="ECO:0000256" key="16">
    <source>
        <dbReference type="ARBA" id="ARBA00023157"/>
    </source>
</evidence>
<keyword evidence="22" id="KW-1185">Reference proteome</keyword>
<keyword evidence="15 18" id="KW-0472">Membrane</keyword>